<organism evidence="2 3">
    <name type="scientific">Caenorhabditis japonica</name>
    <dbReference type="NCBI Taxonomy" id="281687"/>
    <lineage>
        <taxon>Eukaryota</taxon>
        <taxon>Metazoa</taxon>
        <taxon>Ecdysozoa</taxon>
        <taxon>Nematoda</taxon>
        <taxon>Chromadorea</taxon>
        <taxon>Rhabditida</taxon>
        <taxon>Rhabditina</taxon>
        <taxon>Rhabditomorpha</taxon>
        <taxon>Rhabditoidea</taxon>
        <taxon>Rhabditidae</taxon>
        <taxon>Peloderinae</taxon>
        <taxon>Caenorhabditis</taxon>
    </lineage>
</organism>
<dbReference type="Proteomes" id="UP000005237">
    <property type="component" value="Unassembled WGS sequence"/>
</dbReference>
<protein>
    <submittedName>
        <fullName evidence="2">Uncharacterized protein</fullName>
    </submittedName>
</protein>
<evidence type="ECO:0000256" key="1">
    <source>
        <dbReference type="SAM" id="Coils"/>
    </source>
</evidence>
<dbReference type="EnsemblMetazoa" id="CJA13194.1">
    <property type="protein sequence ID" value="CJA13194.1"/>
    <property type="gene ID" value="WBGene00132398"/>
</dbReference>
<proteinExistence type="predicted"/>
<keyword evidence="1" id="KW-0175">Coiled coil</keyword>
<feature type="coiled-coil region" evidence="1">
    <location>
        <begin position="6"/>
        <end position="107"/>
    </location>
</feature>
<keyword evidence="3" id="KW-1185">Reference proteome</keyword>
<reference evidence="2" key="2">
    <citation type="submission" date="2022-06" db="UniProtKB">
        <authorList>
            <consortium name="EnsemblMetazoa"/>
        </authorList>
    </citation>
    <scope>IDENTIFICATION</scope>
    <source>
        <strain evidence="2">DF5081</strain>
    </source>
</reference>
<evidence type="ECO:0000313" key="3">
    <source>
        <dbReference type="Proteomes" id="UP000005237"/>
    </source>
</evidence>
<name>A0A8R1I262_CAEJA</name>
<dbReference type="SUPFAM" id="SSF90257">
    <property type="entry name" value="Myosin rod fragments"/>
    <property type="match status" value="1"/>
</dbReference>
<sequence>MSKFELENLRLELEVYKQYIMKMKQESPMQNNALEIANNQLNNLQTTIRQKDLEIEKLNREKSAVEVALQHSTFQFSQLDSQLCQSNEEKLKLMVEVKNLKRDLERDKLVHLETAERNKQLEKDMQILRFDRNNTRFQ</sequence>
<accession>A0A8R1I262</accession>
<evidence type="ECO:0000313" key="2">
    <source>
        <dbReference type="EnsemblMetazoa" id="CJA13194.1"/>
    </source>
</evidence>
<dbReference type="AlphaFoldDB" id="A0A8R1I262"/>
<reference evidence="3" key="1">
    <citation type="submission" date="2010-08" db="EMBL/GenBank/DDBJ databases">
        <authorList>
            <consortium name="Caenorhabditis japonica Sequencing Consortium"/>
            <person name="Wilson R.K."/>
        </authorList>
    </citation>
    <scope>NUCLEOTIDE SEQUENCE [LARGE SCALE GENOMIC DNA]</scope>
    <source>
        <strain evidence="3">DF5081</strain>
    </source>
</reference>